<reference evidence="5 6" key="1">
    <citation type="submission" date="2016-09" db="EMBL/GenBank/DDBJ databases">
        <authorList>
            <person name="Capua I."/>
            <person name="De Benedictis P."/>
            <person name="Joannis T."/>
            <person name="Lombin L.H."/>
            <person name="Cattoli G."/>
        </authorList>
    </citation>
    <scope>NUCLEOTIDE SEQUENCE [LARGE SCALE GENOMIC DNA]</scope>
    <source>
        <strain evidence="5 6">A7P-90m</strain>
    </source>
</reference>
<dbReference type="GO" id="GO:0046872">
    <property type="term" value="F:metal ion binding"/>
    <property type="evidence" value="ECO:0007669"/>
    <property type="project" value="UniProtKB-KW"/>
</dbReference>
<evidence type="ECO:0000313" key="5">
    <source>
        <dbReference type="EMBL" id="SDD21356.1"/>
    </source>
</evidence>
<dbReference type="InterPro" id="IPR023696">
    <property type="entry name" value="Ureohydrolase_dom_sf"/>
</dbReference>
<dbReference type="PANTHER" id="PTHR11358:SF26">
    <property type="entry name" value="GUANIDINO ACID HYDROLASE, MITOCHONDRIAL"/>
    <property type="match status" value="1"/>
</dbReference>
<evidence type="ECO:0000256" key="1">
    <source>
        <dbReference type="ARBA" id="ARBA00022723"/>
    </source>
</evidence>
<evidence type="ECO:0000313" key="6">
    <source>
        <dbReference type="Proteomes" id="UP000199452"/>
    </source>
</evidence>
<dbReference type="SUPFAM" id="SSF52768">
    <property type="entry name" value="Arginase/deacetylase"/>
    <property type="match status" value="1"/>
</dbReference>
<feature type="binding site" evidence="3">
    <location>
        <position position="179"/>
    </location>
    <ligand>
        <name>Mn(2+)</name>
        <dbReference type="ChEBI" id="CHEBI:29035"/>
        <label>1</label>
    </ligand>
</feature>
<dbReference type="Pfam" id="PF00491">
    <property type="entry name" value="Arginase"/>
    <property type="match status" value="1"/>
</dbReference>
<dbReference type="PROSITE" id="PS51409">
    <property type="entry name" value="ARGINASE_2"/>
    <property type="match status" value="1"/>
</dbReference>
<dbReference type="EMBL" id="FMYP01000105">
    <property type="protein sequence ID" value="SDD21356.1"/>
    <property type="molecule type" value="Genomic_DNA"/>
</dbReference>
<keyword evidence="1 3" id="KW-0479">Metal-binding</keyword>
<feature type="binding site" evidence="3">
    <location>
        <position position="269"/>
    </location>
    <ligand>
        <name>Mn(2+)</name>
        <dbReference type="ChEBI" id="CHEBI:29035"/>
        <label>1</label>
    </ligand>
</feature>
<gene>
    <name evidence="5" type="ORF">SAMN05216323_11054</name>
</gene>
<feature type="binding site" evidence="3">
    <location>
        <position position="177"/>
    </location>
    <ligand>
        <name>Mn(2+)</name>
        <dbReference type="ChEBI" id="CHEBI:29035"/>
        <label>1</label>
    </ligand>
</feature>
<sequence length="351" mass="38872">MSKEFDPNDIGISNDNFFGLPYTPEESDLILYSVPWDVTTSYGGGASHGPQAMLNASLQVDLFDFDVPEAWSAKIGSLPIDDDMYNTSSKNRDVAEALITYMEEGGDRESRKFLQRLESINEACREMVATVKEETSEWLRREKIVGLVGGDHSTPLGLIQALAEVHPSFGILHIDAHADLRVAYEGFTYSHASIMHNAMQLPQIEKLVQVAVRDLCQDEFDVIQADSRIKMFSDYDLKSDCFNGKNWHQQCEAIVAELPQKVYISFDIDGLTPELCPNTGTPVVGGLTFNQAHYLLKSVVKSGKQIIGFDLNEVSPGEGEWDASVGARMLYKLGLFTLASVDAKFGKTIKA</sequence>
<dbReference type="AlphaFoldDB" id="A0A1G6SYL9"/>
<keyword evidence="3" id="KW-0464">Manganese</keyword>
<dbReference type="PRINTS" id="PR00116">
    <property type="entry name" value="ARGINASE"/>
</dbReference>
<dbReference type="InterPro" id="IPR006035">
    <property type="entry name" value="Ureohydrolase"/>
</dbReference>
<keyword evidence="6" id="KW-1185">Reference proteome</keyword>
<accession>A0A1G6SYL9</accession>
<dbReference type="OrthoDB" id="9788689at2"/>
<dbReference type="STRING" id="1640674.SAMN05216323_11054"/>
<comment type="similarity">
    <text evidence="4">Belongs to the arginase family.</text>
</comment>
<comment type="cofactor">
    <cofactor evidence="3">
        <name>Mn(2+)</name>
        <dbReference type="ChEBI" id="CHEBI:29035"/>
    </cofactor>
    <text evidence="3">Binds 2 manganese ions per subunit.</text>
</comment>
<feature type="binding site" evidence="3">
    <location>
        <position position="152"/>
    </location>
    <ligand>
        <name>Mn(2+)</name>
        <dbReference type="ChEBI" id="CHEBI:29035"/>
        <label>1</label>
    </ligand>
</feature>
<dbReference type="GO" id="GO:0033389">
    <property type="term" value="P:putrescine biosynthetic process from arginine, via agmatine"/>
    <property type="evidence" value="ECO:0007669"/>
    <property type="project" value="TreeGrafter"/>
</dbReference>
<keyword evidence="2" id="KW-0378">Hydrolase</keyword>
<feature type="binding site" evidence="3">
    <location>
        <position position="267"/>
    </location>
    <ligand>
        <name>Mn(2+)</name>
        <dbReference type="ChEBI" id="CHEBI:29035"/>
        <label>1</label>
    </ligand>
</feature>
<dbReference type="Gene3D" id="3.40.800.10">
    <property type="entry name" value="Ureohydrolase domain"/>
    <property type="match status" value="1"/>
</dbReference>
<feature type="binding site" evidence="3">
    <location>
        <position position="175"/>
    </location>
    <ligand>
        <name>Mn(2+)</name>
        <dbReference type="ChEBI" id="CHEBI:29035"/>
        <label>1</label>
    </ligand>
</feature>
<evidence type="ECO:0000256" key="3">
    <source>
        <dbReference type="PIRSR" id="PIRSR036979-1"/>
    </source>
</evidence>
<dbReference type="GO" id="GO:0008783">
    <property type="term" value="F:agmatinase activity"/>
    <property type="evidence" value="ECO:0007669"/>
    <property type="project" value="TreeGrafter"/>
</dbReference>
<dbReference type="RefSeq" id="WP_092440930.1">
    <property type="nucleotide sequence ID" value="NZ_FMYP01000105.1"/>
</dbReference>
<dbReference type="PIRSF" id="PIRSF036979">
    <property type="entry name" value="Arginase"/>
    <property type="match status" value="1"/>
</dbReference>
<name>A0A1G6SYL9_9BACT</name>
<evidence type="ECO:0000256" key="4">
    <source>
        <dbReference type="PROSITE-ProRule" id="PRU00742"/>
    </source>
</evidence>
<protein>
    <submittedName>
        <fullName evidence="5">Agmatinase</fullName>
    </submittedName>
</protein>
<proteinExistence type="inferred from homology"/>
<evidence type="ECO:0000256" key="2">
    <source>
        <dbReference type="ARBA" id="ARBA00022801"/>
    </source>
</evidence>
<dbReference type="CDD" id="cd11593">
    <property type="entry name" value="Agmatinase-like_2"/>
    <property type="match status" value="1"/>
</dbReference>
<organism evidence="5 6">
    <name type="scientific">Williamwhitmania taraxaci</name>
    <dbReference type="NCBI Taxonomy" id="1640674"/>
    <lineage>
        <taxon>Bacteria</taxon>
        <taxon>Pseudomonadati</taxon>
        <taxon>Bacteroidota</taxon>
        <taxon>Bacteroidia</taxon>
        <taxon>Bacteroidales</taxon>
        <taxon>Williamwhitmaniaceae</taxon>
        <taxon>Williamwhitmania</taxon>
    </lineage>
</organism>
<dbReference type="PANTHER" id="PTHR11358">
    <property type="entry name" value="ARGINASE/AGMATINASE"/>
    <property type="match status" value="1"/>
</dbReference>
<dbReference type="Proteomes" id="UP000199452">
    <property type="component" value="Unassembled WGS sequence"/>
</dbReference>